<evidence type="ECO:0000313" key="3">
    <source>
        <dbReference type="Proteomes" id="UP000605897"/>
    </source>
</evidence>
<reference evidence="3" key="1">
    <citation type="journal article" date="2019" name="Int. J. Syst. Evol. Microbiol.">
        <title>The Global Catalogue of Microorganisms (GCM) 10K type strain sequencing project: providing services to taxonomists for standard genome sequencing and annotation.</title>
        <authorList>
            <consortium name="The Broad Institute Genomics Platform"/>
            <consortium name="The Broad Institute Genome Sequencing Center for Infectious Disease"/>
            <person name="Wu L."/>
            <person name="Ma J."/>
        </authorList>
    </citation>
    <scope>NUCLEOTIDE SEQUENCE [LARGE SCALE GENOMIC DNA]</scope>
    <source>
        <strain evidence="3">CGMCC 4.7677</strain>
    </source>
</reference>
<gene>
    <name evidence="2" type="ORF">GCM10017786_29150</name>
</gene>
<dbReference type="Proteomes" id="UP000605897">
    <property type="component" value="Unassembled WGS sequence"/>
</dbReference>
<evidence type="ECO:0000313" key="2">
    <source>
        <dbReference type="EMBL" id="GHE94294.1"/>
    </source>
</evidence>
<dbReference type="EMBL" id="BNAU01000002">
    <property type="protein sequence ID" value="GHE94294.1"/>
    <property type="molecule type" value="Genomic_DNA"/>
</dbReference>
<name>A0ABQ3IVT9_9PSEU</name>
<accession>A0ABQ3IVT9</accession>
<feature type="domain" description="DUF4180" evidence="1">
    <location>
        <begin position="6"/>
        <end position="105"/>
    </location>
</feature>
<organism evidence="2 3">
    <name type="scientific">Amycolatopsis deserti</name>
    <dbReference type="NCBI Taxonomy" id="185696"/>
    <lineage>
        <taxon>Bacteria</taxon>
        <taxon>Bacillati</taxon>
        <taxon>Actinomycetota</taxon>
        <taxon>Actinomycetes</taxon>
        <taxon>Pseudonocardiales</taxon>
        <taxon>Pseudonocardiaceae</taxon>
        <taxon>Amycolatopsis</taxon>
    </lineage>
</organism>
<dbReference type="RefSeq" id="WP_191245016.1">
    <property type="nucleotide sequence ID" value="NZ_BNAU01000002.1"/>
</dbReference>
<sequence length="109" mass="12003">MYKVIESRIASEADAIEAMGQLYGQEVEMVVLPVEQLDPGFFDLSTGIAGAVTQKFLNYGFRLAIVGDIERFTAASEALAAYVRESNRGRQVWFLSDVDALEARLRPAA</sequence>
<dbReference type="Pfam" id="PF13788">
    <property type="entry name" value="DUF4180"/>
    <property type="match status" value="1"/>
</dbReference>
<proteinExistence type="predicted"/>
<comment type="caution">
    <text evidence="2">The sequence shown here is derived from an EMBL/GenBank/DDBJ whole genome shotgun (WGS) entry which is preliminary data.</text>
</comment>
<keyword evidence="3" id="KW-1185">Reference proteome</keyword>
<evidence type="ECO:0000259" key="1">
    <source>
        <dbReference type="Pfam" id="PF13788"/>
    </source>
</evidence>
<protein>
    <recommendedName>
        <fullName evidence="1">DUF4180 domain-containing protein</fullName>
    </recommendedName>
</protein>
<dbReference type="InterPro" id="IPR025438">
    <property type="entry name" value="DUF4180"/>
</dbReference>